<protein>
    <recommendedName>
        <fullName evidence="3">HECT-type E3 ubiquitin transferase</fullName>
        <ecNumber evidence="3">2.3.2.26</ecNumber>
    </recommendedName>
</protein>
<name>I1H9C9_BRADI</name>
<evidence type="ECO:0000313" key="9">
    <source>
        <dbReference type="EnsemblPlants" id="KQK23469"/>
    </source>
</evidence>
<dbReference type="InParanoid" id="I1H9C9"/>
<keyword evidence="5 6" id="KW-0833">Ubl conjugation pathway</keyword>
<dbReference type="PANTHER" id="PTHR11254">
    <property type="entry name" value="HECT DOMAIN UBIQUITIN-PROTEIN LIGASE"/>
    <property type="match status" value="1"/>
</dbReference>
<reference evidence="8" key="2">
    <citation type="submission" date="2017-06" db="EMBL/GenBank/DDBJ databases">
        <title>WGS assembly of Brachypodium distachyon.</title>
        <authorList>
            <consortium name="The International Brachypodium Initiative"/>
            <person name="Lucas S."/>
            <person name="Harmon-Smith M."/>
            <person name="Lail K."/>
            <person name="Tice H."/>
            <person name="Grimwood J."/>
            <person name="Bruce D."/>
            <person name="Barry K."/>
            <person name="Shu S."/>
            <person name="Lindquist E."/>
            <person name="Wang M."/>
            <person name="Pitluck S."/>
            <person name="Vogel J.P."/>
            <person name="Garvin D.F."/>
            <person name="Mockler T.C."/>
            <person name="Schmutz J."/>
            <person name="Rokhsar D."/>
            <person name="Bevan M.W."/>
        </authorList>
    </citation>
    <scope>NUCLEOTIDE SEQUENCE</scope>
    <source>
        <strain evidence="8">Bd21</strain>
    </source>
</reference>
<comment type="catalytic activity">
    <reaction evidence="1">
        <text>S-ubiquitinyl-[E2 ubiquitin-conjugating enzyme]-L-cysteine + [acceptor protein]-L-lysine = [E2 ubiquitin-conjugating enzyme]-L-cysteine + N(6)-ubiquitinyl-[acceptor protein]-L-lysine.</text>
        <dbReference type="EC" id="2.3.2.26"/>
    </reaction>
</comment>
<accession>I1H9C9</accession>
<evidence type="ECO:0000256" key="4">
    <source>
        <dbReference type="ARBA" id="ARBA00022679"/>
    </source>
</evidence>
<reference evidence="8 9" key="1">
    <citation type="journal article" date="2010" name="Nature">
        <title>Genome sequencing and analysis of the model grass Brachypodium distachyon.</title>
        <authorList>
            <consortium name="International Brachypodium Initiative"/>
        </authorList>
    </citation>
    <scope>NUCLEOTIDE SEQUENCE [LARGE SCALE GENOMIC DNA]</scope>
    <source>
        <strain evidence="8 9">Bd21</strain>
    </source>
</reference>
<dbReference type="STRING" id="15368.I1H9C9"/>
<evidence type="ECO:0000256" key="5">
    <source>
        <dbReference type="ARBA" id="ARBA00022786"/>
    </source>
</evidence>
<dbReference type="EC" id="2.3.2.26" evidence="3"/>
<dbReference type="PROSITE" id="PS50237">
    <property type="entry name" value="HECT"/>
    <property type="match status" value="1"/>
</dbReference>
<dbReference type="InterPro" id="IPR050409">
    <property type="entry name" value="E3_ubiq-protein_ligase"/>
</dbReference>
<dbReference type="PANTHER" id="PTHR11254:SF439">
    <property type="entry name" value="HECT DOMAIN-CONTAINING PROTEIN"/>
    <property type="match status" value="1"/>
</dbReference>
<organism evidence="8">
    <name type="scientific">Brachypodium distachyon</name>
    <name type="common">Purple false brome</name>
    <name type="synonym">Trachynia distachya</name>
    <dbReference type="NCBI Taxonomy" id="15368"/>
    <lineage>
        <taxon>Eukaryota</taxon>
        <taxon>Viridiplantae</taxon>
        <taxon>Streptophyta</taxon>
        <taxon>Embryophyta</taxon>
        <taxon>Tracheophyta</taxon>
        <taxon>Spermatophyta</taxon>
        <taxon>Magnoliopsida</taxon>
        <taxon>Liliopsida</taxon>
        <taxon>Poales</taxon>
        <taxon>Poaceae</taxon>
        <taxon>BOP clade</taxon>
        <taxon>Pooideae</taxon>
        <taxon>Stipodae</taxon>
        <taxon>Brachypodieae</taxon>
        <taxon>Brachypodium</taxon>
    </lineage>
</organism>
<dbReference type="GO" id="GO:0061630">
    <property type="term" value="F:ubiquitin protein ligase activity"/>
    <property type="evidence" value="ECO:0007669"/>
    <property type="project" value="UniProtKB-EC"/>
</dbReference>
<dbReference type="SUPFAM" id="SSF56204">
    <property type="entry name" value="Hect, E3 ligase catalytic domain"/>
    <property type="match status" value="1"/>
</dbReference>
<evidence type="ECO:0000313" key="10">
    <source>
        <dbReference type="Proteomes" id="UP000008810"/>
    </source>
</evidence>
<dbReference type="Gramene" id="KQK23469">
    <property type="protein sequence ID" value="KQK23469"/>
    <property type="gene ID" value="BRADI_1g74020v3"/>
</dbReference>
<dbReference type="Proteomes" id="UP000008810">
    <property type="component" value="Chromosome 1"/>
</dbReference>
<dbReference type="EnsemblPlants" id="KQK23469">
    <property type="protein sequence ID" value="KQK23469"/>
    <property type="gene ID" value="BRADI_1g74020v3"/>
</dbReference>
<sequence length="156" mass="17505">MDAAIGVQAPVPPFKLLVDQPRLLLDSFAYLSWASHQELLNCELTVQFLHEEGSRGGVVREWLTLVGRSLFDPQLTLFSACLHRFFLNPANHRVDPDGSVAADVDELFHGEATTIAIIQLAMDNIMWGRDGTKMQDEDVGKTSMDKVDKAAYRYRN</sequence>
<dbReference type="EMBL" id="CM000880">
    <property type="protein sequence ID" value="KQK23469.1"/>
    <property type="molecule type" value="Genomic_DNA"/>
</dbReference>
<comment type="caution">
    <text evidence="6">Lacks conserved residue(s) required for the propagation of feature annotation.</text>
</comment>
<evidence type="ECO:0000256" key="3">
    <source>
        <dbReference type="ARBA" id="ARBA00012485"/>
    </source>
</evidence>
<dbReference type="Gene3D" id="3.90.1750.10">
    <property type="entry name" value="Hect, E3 ligase catalytic domains"/>
    <property type="match status" value="1"/>
</dbReference>
<evidence type="ECO:0000259" key="7">
    <source>
        <dbReference type="PROSITE" id="PS50237"/>
    </source>
</evidence>
<proteinExistence type="predicted"/>
<evidence type="ECO:0000256" key="6">
    <source>
        <dbReference type="PROSITE-ProRule" id="PRU00104"/>
    </source>
</evidence>
<dbReference type="InterPro" id="IPR000569">
    <property type="entry name" value="HECT_dom"/>
</dbReference>
<keyword evidence="10" id="KW-1185">Reference proteome</keyword>
<dbReference type="HOGENOM" id="CLU_1689135_0_0_1"/>
<keyword evidence="4" id="KW-0808">Transferase</keyword>
<dbReference type="InterPro" id="IPR035983">
    <property type="entry name" value="Hect_E3_ubiquitin_ligase"/>
</dbReference>
<reference evidence="9" key="3">
    <citation type="submission" date="2018-08" db="UniProtKB">
        <authorList>
            <consortium name="EnsemblPlants"/>
        </authorList>
    </citation>
    <scope>IDENTIFICATION</scope>
    <source>
        <strain evidence="9">cv. Bd21</strain>
    </source>
</reference>
<evidence type="ECO:0000256" key="1">
    <source>
        <dbReference type="ARBA" id="ARBA00000885"/>
    </source>
</evidence>
<dbReference type="AlphaFoldDB" id="I1H9C9"/>
<comment type="pathway">
    <text evidence="2">Protein modification; protein ubiquitination.</text>
</comment>
<gene>
    <name evidence="8" type="ORF">BRADI_1g74020v3</name>
</gene>
<evidence type="ECO:0000256" key="2">
    <source>
        <dbReference type="ARBA" id="ARBA00004906"/>
    </source>
</evidence>
<feature type="domain" description="HECT" evidence="7">
    <location>
        <begin position="36"/>
        <end position="78"/>
    </location>
</feature>
<evidence type="ECO:0000313" key="8">
    <source>
        <dbReference type="EMBL" id="KQK23469.1"/>
    </source>
</evidence>